<dbReference type="InterPro" id="IPR014001">
    <property type="entry name" value="Helicase_ATP-bd"/>
</dbReference>
<evidence type="ECO:0000256" key="12">
    <source>
        <dbReference type="RuleBase" id="RU000492"/>
    </source>
</evidence>
<keyword evidence="6 12" id="KW-0067">ATP-binding</keyword>
<organism evidence="16 17">
    <name type="scientific">Vallitalea longa</name>
    <dbReference type="NCBI Taxonomy" id="2936439"/>
    <lineage>
        <taxon>Bacteria</taxon>
        <taxon>Bacillati</taxon>
        <taxon>Bacillota</taxon>
        <taxon>Clostridia</taxon>
        <taxon>Lachnospirales</taxon>
        <taxon>Vallitaleaceae</taxon>
        <taxon>Vallitalea</taxon>
    </lineage>
</organism>
<gene>
    <name evidence="16" type="ORF">SH1V18_31380</name>
</gene>
<dbReference type="GO" id="GO:0005829">
    <property type="term" value="C:cytosol"/>
    <property type="evidence" value="ECO:0007669"/>
    <property type="project" value="TreeGrafter"/>
</dbReference>
<keyword evidence="3 12" id="KW-0547">Nucleotide-binding</keyword>
<dbReference type="SMART" id="SM00487">
    <property type="entry name" value="DEXDc"/>
    <property type="match status" value="1"/>
</dbReference>
<evidence type="ECO:0000313" key="17">
    <source>
        <dbReference type="Proteomes" id="UP001144256"/>
    </source>
</evidence>
<dbReference type="Pfam" id="PF25399">
    <property type="entry name" value="DeaD_dimer"/>
    <property type="match status" value="1"/>
</dbReference>
<comment type="catalytic activity">
    <reaction evidence="9">
        <text>ATP + H2O = ADP + phosphate + H(+)</text>
        <dbReference type="Rhea" id="RHEA:13065"/>
        <dbReference type="ChEBI" id="CHEBI:15377"/>
        <dbReference type="ChEBI" id="CHEBI:15378"/>
        <dbReference type="ChEBI" id="CHEBI:30616"/>
        <dbReference type="ChEBI" id="CHEBI:43474"/>
        <dbReference type="ChEBI" id="CHEBI:456216"/>
        <dbReference type="EC" id="3.6.4.13"/>
    </reaction>
</comment>
<dbReference type="InterPro" id="IPR050079">
    <property type="entry name" value="DEAD_box_RNA_helicase"/>
</dbReference>
<dbReference type="Pfam" id="PF00270">
    <property type="entry name" value="DEAD"/>
    <property type="match status" value="1"/>
</dbReference>
<protein>
    <recommendedName>
        <fullName evidence="10">ATP-dependent RNA helicase CshA</fullName>
        <ecNumber evidence="1">3.6.4.13</ecNumber>
    </recommendedName>
</protein>
<comment type="caution">
    <text evidence="16">The sequence shown here is derived from an EMBL/GenBank/DDBJ whole genome shotgun (WGS) entry which is preliminary data.</text>
</comment>
<dbReference type="PROSITE" id="PS51192">
    <property type="entry name" value="HELICASE_ATP_BIND_1"/>
    <property type="match status" value="1"/>
</dbReference>
<dbReference type="InterPro" id="IPR001650">
    <property type="entry name" value="Helicase_C-like"/>
</dbReference>
<evidence type="ECO:0000256" key="10">
    <source>
        <dbReference type="ARBA" id="ARBA00067932"/>
    </source>
</evidence>
<evidence type="ECO:0000256" key="5">
    <source>
        <dbReference type="ARBA" id="ARBA00022806"/>
    </source>
</evidence>
<accession>A0A9W5YGA5</accession>
<name>A0A9W5YGA5_9FIRM</name>
<evidence type="ECO:0000256" key="3">
    <source>
        <dbReference type="ARBA" id="ARBA00022741"/>
    </source>
</evidence>
<dbReference type="InterPro" id="IPR027417">
    <property type="entry name" value="P-loop_NTPase"/>
</dbReference>
<dbReference type="InterPro" id="IPR011545">
    <property type="entry name" value="DEAD/DEAH_box_helicase_dom"/>
</dbReference>
<dbReference type="Pfam" id="PF00271">
    <property type="entry name" value="Helicase_C"/>
    <property type="match status" value="1"/>
</dbReference>
<keyword evidence="4 12" id="KW-0378">Hydrolase</keyword>
<dbReference type="InterPro" id="IPR005580">
    <property type="entry name" value="DbpA/CsdA_RNA-bd_dom"/>
</dbReference>
<evidence type="ECO:0000259" key="15">
    <source>
        <dbReference type="PROSITE" id="PS51195"/>
    </source>
</evidence>
<keyword evidence="17" id="KW-1185">Reference proteome</keyword>
<dbReference type="InterPro" id="IPR044742">
    <property type="entry name" value="DEAD/DEAH_RhlB"/>
</dbReference>
<dbReference type="Gene3D" id="3.40.50.300">
    <property type="entry name" value="P-loop containing nucleotide triphosphate hydrolases"/>
    <property type="match status" value="2"/>
</dbReference>
<evidence type="ECO:0000256" key="8">
    <source>
        <dbReference type="ARBA" id="ARBA00038437"/>
    </source>
</evidence>
<evidence type="ECO:0000256" key="4">
    <source>
        <dbReference type="ARBA" id="ARBA00022801"/>
    </source>
</evidence>
<feature type="domain" description="Helicase C-terminal" evidence="14">
    <location>
        <begin position="230"/>
        <end position="375"/>
    </location>
</feature>
<dbReference type="PROSITE" id="PS00039">
    <property type="entry name" value="DEAD_ATP_HELICASE"/>
    <property type="match status" value="1"/>
</dbReference>
<dbReference type="Proteomes" id="UP001144256">
    <property type="component" value="Unassembled WGS sequence"/>
</dbReference>
<keyword evidence="2" id="KW-0963">Cytoplasm</keyword>
<evidence type="ECO:0000259" key="14">
    <source>
        <dbReference type="PROSITE" id="PS51194"/>
    </source>
</evidence>
<dbReference type="PROSITE" id="PS51195">
    <property type="entry name" value="Q_MOTIF"/>
    <property type="match status" value="1"/>
</dbReference>
<dbReference type="GO" id="GO:0003723">
    <property type="term" value="F:RNA binding"/>
    <property type="evidence" value="ECO:0007669"/>
    <property type="project" value="UniProtKB-ARBA"/>
</dbReference>
<dbReference type="EMBL" id="BRLB01000011">
    <property type="protein sequence ID" value="GKX30658.1"/>
    <property type="molecule type" value="Genomic_DNA"/>
</dbReference>
<keyword evidence="5 12" id="KW-0347">Helicase</keyword>
<reference evidence="16" key="1">
    <citation type="submission" date="2022-06" db="EMBL/GenBank/DDBJ databases">
        <title>Vallitalea longa sp. nov., an anaerobic bacterium isolated from marine sediment.</title>
        <authorList>
            <person name="Hirano S."/>
            <person name="Terahara T."/>
            <person name="Mori K."/>
            <person name="Hamada M."/>
            <person name="Matsumoto R."/>
            <person name="Kobayashi T."/>
        </authorList>
    </citation>
    <scope>NUCLEOTIDE SEQUENCE</scope>
    <source>
        <strain evidence="16">SH18-1</strain>
    </source>
</reference>
<dbReference type="EC" id="3.6.4.13" evidence="1"/>
<evidence type="ECO:0000256" key="6">
    <source>
        <dbReference type="ARBA" id="ARBA00022840"/>
    </source>
</evidence>
<dbReference type="SMART" id="SM00490">
    <property type="entry name" value="HELICc"/>
    <property type="match status" value="1"/>
</dbReference>
<evidence type="ECO:0000256" key="1">
    <source>
        <dbReference type="ARBA" id="ARBA00012552"/>
    </source>
</evidence>
<dbReference type="GO" id="GO:0003724">
    <property type="term" value="F:RNA helicase activity"/>
    <property type="evidence" value="ECO:0007669"/>
    <property type="project" value="UniProtKB-EC"/>
</dbReference>
<keyword evidence="7" id="KW-0346">Stress response</keyword>
<dbReference type="PROSITE" id="PS51194">
    <property type="entry name" value="HELICASE_CTER"/>
    <property type="match status" value="1"/>
</dbReference>
<sequence length="546" mass="62203">MNFNELNISDNILKAISDMGFEETTEIQEKSIPEILSGNDIIGQSQTGTGKTAAFAIPILEKIDQSIKKPQVLVLCPTRELAVQVCNEFKKLTKYMNIKSFPVYGGEPIYRQISVLKKGVQIIIGTPGRLMDHMNRKTIKLDHVNSIILDEADEMLNMGFREDIETILSKIPSEHLQTILFSATMPKSILDITHNYQKNPKLIKITRKELTTDTIDQRYYHVLEHHKLEVLRRLIDVYHPKLSLIFCNTKKRVDEVTELLQDAGYACDKIHGDMNQVVRLNVLNKFNKGIINILVATDVAARGLDIKNVEAVVNYDVPDNEEYYVHRIGRTGRAGKKGSSYTLVSKSETRRISNIIKYIKKDIPRKKIPSINKVNAVKVDNYMETLANIIDNATDLNNYESIINKLNEKGYTSDKIAAALLMSNLELKEDNDTNLSYEVNRRQSYNNNSRNDKTKRYGGKREKGMARLYVNIGKNHKIGVRDIVGAIAGETKIKGSSIGSIDMYDKYTFVEIPEKYANQVIDKMNQSRIRGKNVTMELANTKKRRR</sequence>
<dbReference type="InterPro" id="IPR014014">
    <property type="entry name" value="RNA_helicase_DEAD_Q_motif"/>
</dbReference>
<dbReference type="PANTHER" id="PTHR47959">
    <property type="entry name" value="ATP-DEPENDENT RNA HELICASE RHLE-RELATED"/>
    <property type="match status" value="1"/>
</dbReference>
<evidence type="ECO:0000256" key="11">
    <source>
        <dbReference type="PROSITE-ProRule" id="PRU00552"/>
    </source>
</evidence>
<dbReference type="SUPFAM" id="SSF52540">
    <property type="entry name" value="P-loop containing nucleoside triphosphate hydrolases"/>
    <property type="match status" value="1"/>
</dbReference>
<evidence type="ECO:0000256" key="7">
    <source>
        <dbReference type="ARBA" id="ARBA00023016"/>
    </source>
</evidence>
<dbReference type="InterPro" id="IPR012677">
    <property type="entry name" value="Nucleotide-bd_a/b_plait_sf"/>
</dbReference>
<dbReference type="GO" id="GO:0016787">
    <property type="term" value="F:hydrolase activity"/>
    <property type="evidence" value="ECO:0007669"/>
    <property type="project" value="UniProtKB-KW"/>
</dbReference>
<evidence type="ECO:0000256" key="2">
    <source>
        <dbReference type="ARBA" id="ARBA00022490"/>
    </source>
</evidence>
<feature type="domain" description="DEAD-box RNA helicase Q" evidence="15">
    <location>
        <begin position="1"/>
        <end position="29"/>
    </location>
</feature>
<dbReference type="RefSeq" id="WP_281817042.1">
    <property type="nucleotide sequence ID" value="NZ_BRLB01000011.1"/>
</dbReference>
<evidence type="ECO:0000256" key="9">
    <source>
        <dbReference type="ARBA" id="ARBA00047984"/>
    </source>
</evidence>
<dbReference type="CDD" id="cd00268">
    <property type="entry name" value="DEADc"/>
    <property type="match status" value="1"/>
</dbReference>
<dbReference type="InterPro" id="IPR057325">
    <property type="entry name" value="DeaD_dimer"/>
</dbReference>
<dbReference type="GO" id="GO:0005524">
    <property type="term" value="F:ATP binding"/>
    <property type="evidence" value="ECO:0007669"/>
    <property type="project" value="UniProtKB-KW"/>
</dbReference>
<evidence type="ECO:0000313" key="16">
    <source>
        <dbReference type="EMBL" id="GKX30658.1"/>
    </source>
</evidence>
<dbReference type="AlphaFoldDB" id="A0A9W5YGA5"/>
<comment type="similarity">
    <text evidence="8 12">Belongs to the DEAD box helicase family.</text>
</comment>
<feature type="domain" description="Helicase ATP-binding" evidence="13">
    <location>
        <begin position="32"/>
        <end position="203"/>
    </location>
</feature>
<dbReference type="Gene3D" id="3.30.70.330">
    <property type="match status" value="1"/>
</dbReference>
<evidence type="ECO:0000259" key="13">
    <source>
        <dbReference type="PROSITE" id="PS51192"/>
    </source>
</evidence>
<dbReference type="Pfam" id="PF03880">
    <property type="entry name" value="DbpA"/>
    <property type="match status" value="1"/>
</dbReference>
<proteinExistence type="inferred from homology"/>
<dbReference type="FunFam" id="3.40.50.300:FF:000108">
    <property type="entry name" value="ATP-dependent RNA helicase RhlE"/>
    <property type="match status" value="1"/>
</dbReference>
<dbReference type="PANTHER" id="PTHR47959:SF13">
    <property type="entry name" value="ATP-DEPENDENT RNA HELICASE RHLE"/>
    <property type="match status" value="1"/>
</dbReference>
<dbReference type="CDD" id="cd18787">
    <property type="entry name" value="SF2_C_DEAD"/>
    <property type="match status" value="1"/>
</dbReference>
<dbReference type="InterPro" id="IPR000629">
    <property type="entry name" value="RNA-helicase_DEAD-box_CS"/>
</dbReference>
<feature type="short sequence motif" description="Q motif" evidence="11">
    <location>
        <begin position="1"/>
        <end position="29"/>
    </location>
</feature>
<dbReference type="CDD" id="cd12252">
    <property type="entry name" value="RRM_DbpA"/>
    <property type="match status" value="1"/>
</dbReference>